<accession>A0A248LJV5</accession>
<dbReference type="OrthoDB" id="5561008at2"/>
<dbReference type="Gene3D" id="3.40.50.2000">
    <property type="entry name" value="Glycogen Phosphorylase B"/>
    <property type="match status" value="1"/>
</dbReference>
<evidence type="ECO:0000256" key="2">
    <source>
        <dbReference type="ARBA" id="ARBA00022679"/>
    </source>
</evidence>
<dbReference type="RefSeq" id="WP_088860950.1">
    <property type="nucleotide sequence ID" value="NZ_CP022115.1"/>
</dbReference>
<dbReference type="PANTHER" id="PTHR30160">
    <property type="entry name" value="TETRAACYLDISACCHARIDE 4'-KINASE-RELATED"/>
    <property type="match status" value="1"/>
</dbReference>
<keyword evidence="1" id="KW-0328">Glycosyltransferase</keyword>
<dbReference type="InterPro" id="IPR051199">
    <property type="entry name" value="LPS_LOS_Heptosyltrfase"/>
</dbReference>
<protein>
    <submittedName>
        <fullName evidence="4">Putative glycosyltransferase</fullName>
    </submittedName>
</protein>
<dbReference type="Proteomes" id="UP000197424">
    <property type="component" value="Chromosome"/>
</dbReference>
<evidence type="ECO:0000313" key="5">
    <source>
        <dbReference type="Proteomes" id="UP000197424"/>
    </source>
</evidence>
<name>A0A248LJV5_9NEIS</name>
<dbReference type="GO" id="GO:0005829">
    <property type="term" value="C:cytosol"/>
    <property type="evidence" value="ECO:0007669"/>
    <property type="project" value="TreeGrafter"/>
</dbReference>
<feature type="domain" description="Autotransproter heptosyltransferase TibC/BAHTCr-like N-terminal" evidence="3">
    <location>
        <begin position="19"/>
        <end position="80"/>
    </location>
</feature>
<evidence type="ECO:0000259" key="3">
    <source>
        <dbReference type="Pfam" id="PF21129"/>
    </source>
</evidence>
<evidence type="ECO:0000313" key="4">
    <source>
        <dbReference type="EMBL" id="ASJ24825.1"/>
    </source>
</evidence>
<dbReference type="InterPro" id="IPR049327">
    <property type="entry name" value="TibC/BAHTCr-like_N"/>
</dbReference>
<keyword evidence="2 4" id="KW-0808">Transferase</keyword>
<dbReference type="Pfam" id="PF01075">
    <property type="entry name" value="Glyco_transf_9"/>
    <property type="match status" value="1"/>
</dbReference>
<dbReference type="AlphaFoldDB" id="A0A248LJV5"/>
<organism evidence="4 5">
    <name type="scientific">Laribacter hongkongensis</name>
    <dbReference type="NCBI Taxonomy" id="168471"/>
    <lineage>
        <taxon>Bacteria</taxon>
        <taxon>Pseudomonadati</taxon>
        <taxon>Pseudomonadota</taxon>
        <taxon>Betaproteobacteria</taxon>
        <taxon>Neisseriales</taxon>
        <taxon>Aquaspirillaceae</taxon>
        <taxon>Laribacter</taxon>
    </lineage>
</organism>
<dbReference type="EMBL" id="CP022115">
    <property type="protein sequence ID" value="ASJ24825.1"/>
    <property type="molecule type" value="Genomic_DNA"/>
</dbReference>
<dbReference type="InterPro" id="IPR030929">
    <property type="entry name" value="Aah/TibC-like"/>
</dbReference>
<dbReference type="Pfam" id="PF21129">
    <property type="entry name" value="TibC_1st"/>
    <property type="match status" value="1"/>
</dbReference>
<dbReference type="SUPFAM" id="SSF53756">
    <property type="entry name" value="UDP-Glycosyltransferase/glycogen phosphorylase"/>
    <property type="match status" value="1"/>
</dbReference>
<dbReference type="PANTHER" id="PTHR30160:SF1">
    <property type="entry name" value="LIPOPOLYSACCHARIDE 1,2-N-ACETYLGLUCOSAMINETRANSFERASE-RELATED"/>
    <property type="match status" value="1"/>
</dbReference>
<gene>
    <name evidence="4" type="ORF">LHGZ1_1994</name>
</gene>
<evidence type="ECO:0000256" key="1">
    <source>
        <dbReference type="ARBA" id="ARBA00022676"/>
    </source>
</evidence>
<dbReference type="NCBIfam" id="TIGR04414">
    <property type="entry name" value="hepto_Aah_TibC"/>
    <property type="match status" value="1"/>
</dbReference>
<reference evidence="5" key="1">
    <citation type="submission" date="2017-06" db="EMBL/GenBank/DDBJ databases">
        <title>Whole genome sequence of Laribacter hongkongensis LHGZ1.</title>
        <authorList>
            <person name="Chen D."/>
            <person name="Wu H."/>
            <person name="Chen J."/>
        </authorList>
    </citation>
    <scope>NUCLEOTIDE SEQUENCE [LARGE SCALE GENOMIC DNA]</scope>
    <source>
        <strain evidence="5">LHGZ1</strain>
    </source>
</reference>
<sequence>MSDSSAFVAPASIPVREAPHGIRFDFNHGARVYLPPGDWQVRLSDARTHNTLFDTRLAEGWVTSSKRYFVPFQIEVWQAGQLVFTHRLDLAGQDVLVQFPVGTLGDVLGWFPYAVRFAGQHGCRLTCSMAPGLIGLLADSYPDIRFVPPDELDTSVFYASYYLGLFFGDDEGCYQPADFRLVGLHRTAAHILGVDDQEEPARIRLPDDSRPIAEPYACIAVQSTTQCKYWNHPTGWLEVVRHLRNQGLRVVCIDQKACHGAGLTWTTLPHGCEDLTGDRPLPERARYLRHAACFVGLSSGLAWLAWTMGTPVVMISGFTHPQNEFRTPFRIFNHHTCNSCWNDARLTFDHSDFFWCPRHRDTPRQFECSRLIQPEQVIDALNRIPVEATTRPQLRRLA</sequence>
<dbReference type="InterPro" id="IPR002201">
    <property type="entry name" value="Glyco_trans_9"/>
</dbReference>
<dbReference type="GO" id="GO:0008713">
    <property type="term" value="F:ADP-heptose-lipopolysaccharide heptosyltransferase activity"/>
    <property type="evidence" value="ECO:0007669"/>
    <property type="project" value="TreeGrafter"/>
</dbReference>
<dbReference type="GO" id="GO:0009244">
    <property type="term" value="P:lipopolysaccharide core region biosynthetic process"/>
    <property type="evidence" value="ECO:0007669"/>
    <property type="project" value="TreeGrafter"/>
</dbReference>
<proteinExistence type="predicted"/>